<organism evidence="2 3">
    <name type="scientific">Linum tenue</name>
    <dbReference type="NCBI Taxonomy" id="586396"/>
    <lineage>
        <taxon>Eukaryota</taxon>
        <taxon>Viridiplantae</taxon>
        <taxon>Streptophyta</taxon>
        <taxon>Embryophyta</taxon>
        <taxon>Tracheophyta</taxon>
        <taxon>Spermatophyta</taxon>
        <taxon>Magnoliopsida</taxon>
        <taxon>eudicotyledons</taxon>
        <taxon>Gunneridae</taxon>
        <taxon>Pentapetalae</taxon>
        <taxon>rosids</taxon>
        <taxon>fabids</taxon>
        <taxon>Malpighiales</taxon>
        <taxon>Linaceae</taxon>
        <taxon>Linum</taxon>
    </lineage>
</organism>
<dbReference type="PANTHER" id="PTHR47269">
    <property type="entry name" value="PEPTIDYL-PROLYL CIS-TRANS ISOMERASE CYP21-4"/>
    <property type="match status" value="1"/>
</dbReference>
<comment type="caution">
    <text evidence="2">The sequence shown here is derived from an EMBL/GenBank/DDBJ whole genome shotgun (WGS) entry which is preliminary data.</text>
</comment>
<dbReference type="EMBL" id="CAMGYJ010000004">
    <property type="protein sequence ID" value="CAI0406681.1"/>
    <property type="molecule type" value="Genomic_DNA"/>
</dbReference>
<proteinExistence type="predicted"/>
<keyword evidence="1" id="KW-1133">Transmembrane helix</keyword>
<keyword evidence="1" id="KW-0812">Transmembrane</keyword>
<evidence type="ECO:0000313" key="2">
    <source>
        <dbReference type="EMBL" id="CAI0406681.1"/>
    </source>
</evidence>
<feature type="transmembrane region" description="Helical" evidence="1">
    <location>
        <begin position="21"/>
        <end position="42"/>
    </location>
</feature>
<sequence length="77" mass="9087">MARIKPQALLQQSKKKKAPSKISATTFMFCGLIVVLALFFLYSTYTHRSIRFVDGAYLRFFLHLNYSRFVRFVGFLW</sequence>
<keyword evidence="1" id="KW-0472">Membrane</keyword>
<accession>A0AAV0JA77</accession>
<keyword evidence="3" id="KW-1185">Reference proteome</keyword>
<reference evidence="2" key="1">
    <citation type="submission" date="2022-08" db="EMBL/GenBank/DDBJ databases">
        <authorList>
            <person name="Gutierrez-Valencia J."/>
        </authorList>
    </citation>
    <scope>NUCLEOTIDE SEQUENCE</scope>
</reference>
<dbReference type="Proteomes" id="UP001154282">
    <property type="component" value="Unassembled WGS sequence"/>
</dbReference>
<name>A0AAV0JA77_9ROSI</name>
<dbReference type="PANTHER" id="PTHR47269:SF3">
    <property type="entry name" value="PEPTIDYL-PROLYL CIS-TRANS ISOMERASE CYP21-3, MITOCHONDRIAL"/>
    <property type="match status" value="1"/>
</dbReference>
<dbReference type="AlphaFoldDB" id="A0AAV0JA77"/>
<evidence type="ECO:0000313" key="3">
    <source>
        <dbReference type="Proteomes" id="UP001154282"/>
    </source>
</evidence>
<gene>
    <name evidence="2" type="ORF">LITE_LOCUS13306</name>
</gene>
<protein>
    <recommendedName>
        <fullName evidence="4">Cell division protein FtsK</fullName>
    </recommendedName>
</protein>
<evidence type="ECO:0000256" key="1">
    <source>
        <dbReference type="SAM" id="Phobius"/>
    </source>
</evidence>
<evidence type="ECO:0008006" key="4">
    <source>
        <dbReference type="Google" id="ProtNLM"/>
    </source>
</evidence>